<keyword evidence="2" id="KW-0812">Transmembrane</keyword>
<organism evidence="3 4">
    <name type="scientific">Populus trichocarpa</name>
    <name type="common">Western balsam poplar</name>
    <name type="synonym">Populus balsamifera subsp. trichocarpa</name>
    <dbReference type="NCBI Taxonomy" id="3694"/>
    <lineage>
        <taxon>Eukaryota</taxon>
        <taxon>Viridiplantae</taxon>
        <taxon>Streptophyta</taxon>
        <taxon>Embryophyta</taxon>
        <taxon>Tracheophyta</taxon>
        <taxon>Spermatophyta</taxon>
        <taxon>Magnoliopsida</taxon>
        <taxon>eudicotyledons</taxon>
        <taxon>Gunneridae</taxon>
        <taxon>Pentapetalae</taxon>
        <taxon>rosids</taxon>
        <taxon>fabids</taxon>
        <taxon>Malpighiales</taxon>
        <taxon>Salicaceae</taxon>
        <taxon>Saliceae</taxon>
        <taxon>Populus</taxon>
    </lineage>
</organism>
<sequence length="110" mass="12380">MALIPKSSQSTHAPQPRNSSSHPCMIIIYKHIHTPMFSSNVLCITRTMASKKFLCFWNAFLIVILLFSSAMGSRDLSEIARPRMILEKASRTQRGLPRDGNYLVDPPPAH</sequence>
<evidence type="ECO:0000256" key="1">
    <source>
        <dbReference type="SAM" id="MobiDB-lite"/>
    </source>
</evidence>
<dbReference type="InParanoid" id="A0A3N7EQQ2"/>
<evidence type="ECO:0000256" key="2">
    <source>
        <dbReference type="SAM" id="Phobius"/>
    </source>
</evidence>
<reference evidence="3 4" key="1">
    <citation type="journal article" date="2006" name="Science">
        <title>The genome of black cottonwood, Populus trichocarpa (Torr. &amp; Gray).</title>
        <authorList>
            <person name="Tuskan G.A."/>
            <person name="Difazio S."/>
            <person name="Jansson S."/>
            <person name="Bohlmann J."/>
            <person name="Grigoriev I."/>
            <person name="Hellsten U."/>
            <person name="Putnam N."/>
            <person name="Ralph S."/>
            <person name="Rombauts S."/>
            <person name="Salamov A."/>
            <person name="Schein J."/>
            <person name="Sterck L."/>
            <person name="Aerts A."/>
            <person name="Bhalerao R.R."/>
            <person name="Bhalerao R.P."/>
            <person name="Blaudez D."/>
            <person name="Boerjan W."/>
            <person name="Brun A."/>
            <person name="Brunner A."/>
            <person name="Busov V."/>
            <person name="Campbell M."/>
            <person name="Carlson J."/>
            <person name="Chalot M."/>
            <person name="Chapman J."/>
            <person name="Chen G.L."/>
            <person name="Cooper D."/>
            <person name="Coutinho P.M."/>
            <person name="Couturier J."/>
            <person name="Covert S."/>
            <person name="Cronk Q."/>
            <person name="Cunningham R."/>
            <person name="Davis J."/>
            <person name="Degroeve S."/>
            <person name="Dejardin A."/>
            <person name="Depamphilis C."/>
            <person name="Detter J."/>
            <person name="Dirks B."/>
            <person name="Dubchak I."/>
            <person name="Duplessis S."/>
            <person name="Ehlting J."/>
            <person name="Ellis B."/>
            <person name="Gendler K."/>
            <person name="Goodstein D."/>
            <person name="Gribskov M."/>
            <person name="Grimwood J."/>
            <person name="Groover A."/>
            <person name="Gunter L."/>
            <person name="Hamberger B."/>
            <person name="Heinze B."/>
            <person name="Helariutta Y."/>
            <person name="Henrissat B."/>
            <person name="Holligan D."/>
            <person name="Holt R."/>
            <person name="Huang W."/>
            <person name="Islam-Faridi N."/>
            <person name="Jones S."/>
            <person name="Jones-Rhoades M."/>
            <person name="Jorgensen R."/>
            <person name="Joshi C."/>
            <person name="Kangasjarvi J."/>
            <person name="Karlsson J."/>
            <person name="Kelleher C."/>
            <person name="Kirkpatrick R."/>
            <person name="Kirst M."/>
            <person name="Kohler A."/>
            <person name="Kalluri U."/>
            <person name="Larimer F."/>
            <person name="Leebens-Mack J."/>
            <person name="Leple J.C."/>
            <person name="Locascio P."/>
            <person name="Lou Y."/>
            <person name="Lucas S."/>
            <person name="Martin F."/>
            <person name="Montanini B."/>
            <person name="Napoli C."/>
            <person name="Nelson D.R."/>
            <person name="Nelson C."/>
            <person name="Nieminen K."/>
            <person name="Nilsson O."/>
            <person name="Pereda V."/>
            <person name="Peter G."/>
            <person name="Philippe R."/>
            <person name="Pilate G."/>
            <person name="Poliakov A."/>
            <person name="Razumovskaya J."/>
            <person name="Richardson P."/>
            <person name="Rinaldi C."/>
            <person name="Ritland K."/>
            <person name="Rouze P."/>
            <person name="Ryaboy D."/>
            <person name="Schmutz J."/>
            <person name="Schrader J."/>
            <person name="Segerman B."/>
            <person name="Shin H."/>
            <person name="Siddiqui A."/>
            <person name="Sterky F."/>
            <person name="Terry A."/>
            <person name="Tsai C.J."/>
            <person name="Uberbacher E."/>
            <person name="Unneberg P."/>
            <person name="Vahala J."/>
            <person name="Wall K."/>
            <person name="Wessler S."/>
            <person name="Yang G."/>
            <person name="Yin T."/>
            <person name="Douglas C."/>
            <person name="Marra M."/>
            <person name="Sandberg G."/>
            <person name="Van de Peer Y."/>
            <person name="Rokhsar D."/>
        </authorList>
    </citation>
    <scope>NUCLEOTIDE SEQUENCE [LARGE SCALE GENOMIC DNA]</scope>
    <source>
        <strain evidence="4">cv. Nisqually</strain>
    </source>
</reference>
<proteinExistence type="predicted"/>
<name>A0A3N7EQQ2_POPTR</name>
<evidence type="ECO:0000313" key="3">
    <source>
        <dbReference type="EMBL" id="RQO88189.1"/>
    </source>
</evidence>
<keyword evidence="2" id="KW-0472">Membrane</keyword>
<dbReference type="AlphaFoldDB" id="A0A3N7EQQ2"/>
<evidence type="ECO:0000313" key="4">
    <source>
        <dbReference type="Proteomes" id="UP000006729"/>
    </source>
</evidence>
<gene>
    <name evidence="3" type="ORF">POPTR_003G108301</name>
</gene>
<keyword evidence="4" id="KW-1185">Reference proteome</keyword>
<evidence type="ECO:0008006" key="5">
    <source>
        <dbReference type="Google" id="ProtNLM"/>
    </source>
</evidence>
<accession>A0A3N7EQQ2</accession>
<feature type="transmembrane region" description="Helical" evidence="2">
    <location>
        <begin position="54"/>
        <end position="72"/>
    </location>
</feature>
<dbReference type="Proteomes" id="UP000006729">
    <property type="component" value="Chromosome 3"/>
</dbReference>
<keyword evidence="2" id="KW-1133">Transmembrane helix</keyword>
<feature type="region of interest" description="Disordered" evidence="1">
    <location>
        <begin position="1"/>
        <end position="20"/>
    </location>
</feature>
<protein>
    <recommendedName>
        <fullName evidence="5">Transmembrane protein</fullName>
    </recommendedName>
</protein>
<feature type="region of interest" description="Disordered" evidence="1">
    <location>
        <begin position="90"/>
        <end position="110"/>
    </location>
</feature>
<dbReference type="Gramene" id="Potri.003G108301.1.v4.1">
    <property type="protein sequence ID" value="Potri.003G108301.1.v4.1"/>
    <property type="gene ID" value="Potri.003G108301.v4.1"/>
</dbReference>
<dbReference type="EMBL" id="CM009292">
    <property type="protein sequence ID" value="RQO88189.1"/>
    <property type="molecule type" value="Genomic_DNA"/>
</dbReference>